<dbReference type="HAMAP" id="MF_01103">
    <property type="entry name" value="UPF0291"/>
    <property type="match status" value="1"/>
</dbReference>
<comment type="caution">
    <text evidence="3">The sequence shown here is derived from an EMBL/GenBank/DDBJ whole genome shotgun (WGS) entry which is preliminary data.</text>
</comment>
<dbReference type="PANTHER" id="PTHR37300:SF1">
    <property type="entry name" value="UPF0291 PROTEIN YNZC"/>
    <property type="match status" value="1"/>
</dbReference>
<dbReference type="AlphaFoldDB" id="A0A9D1KP31"/>
<reference evidence="3" key="2">
    <citation type="journal article" date="2021" name="PeerJ">
        <title>Extensive microbial diversity within the chicken gut microbiome revealed by metagenomics and culture.</title>
        <authorList>
            <person name="Gilroy R."/>
            <person name="Ravi A."/>
            <person name="Getino M."/>
            <person name="Pursley I."/>
            <person name="Horton D.L."/>
            <person name="Alikhan N.F."/>
            <person name="Baker D."/>
            <person name="Gharbi K."/>
            <person name="Hall N."/>
            <person name="Watson M."/>
            <person name="Adriaenssens E.M."/>
            <person name="Foster-Nyarko E."/>
            <person name="Jarju S."/>
            <person name="Secka A."/>
            <person name="Antonio M."/>
            <person name="Oren A."/>
            <person name="Chaudhuri R.R."/>
            <person name="La Ragione R."/>
            <person name="Hildebrand F."/>
            <person name="Pallen M.J."/>
        </authorList>
    </citation>
    <scope>NUCLEOTIDE SEQUENCE</scope>
    <source>
        <strain evidence="3">CHK181-108</strain>
    </source>
</reference>
<name>A0A9D1KP31_9FIRM</name>
<dbReference type="Pfam" id="PF05979">
    <property type="entry name" value="DUF896"/>
    <property type="match status" value="1"/>
</dbReference>
<proteinExistence type="inferred from homology"/>
<keyword evidence="1 2" id="KW-0963">Cytoplasm</keyword>
<sequence length="55" mass="6522">MEREKIARINYLAKKSKNEGLNAEEKIEQALLRKEYLEAVRRNFKATLDSIEIKK</sequence>
<comment type="subcellular location">
    <subcellularLocation>
        <location evidence="2">Cytoplasm</location>
    </subcellularLocation>
</comment>
<reference evidence="3" key="1">
    <citation type="submission" date="2020-10" db="EMBL/GenBank/DDBJ databases">
        <authorList>
            <person name="Gilroy R."/>
        </authorList>
    </citation>
    <scope>NUCLEOTIDE SEQUENCE</scope>
    <source>
        <strain evidence="3">CHK181-108</strain>
    </source>
</reference>
<comment type="similarity">
    <text evidence="2">Belongs to the UPF0291 family.</text>
</comment>
<organism evidence="3 4">
    <name type="scientific">Candidatus Ornithomonoglobus intestinigallinarum</name>
    <dbReference type="NCBI Taxonomy" id="2840894"/>
    <lineage>
        <taxon>Bacteria</taxon>
        <taxon>Bacillati</taxon>
        <taxon>Bacillota</taxon>
        <taxon>Clostridia</taxon>
        <taxon>Candidatus Ornithomonoglobus</taxon>
    </lineage>
</organism>
<dbReference type="EMBL" id="DVLU01000040">
    <property type="protein sequence ID" value="HIT85173.1"/>
    <property type="molecule type" value="Genomic_DNA"/>
</dbReference>
<protein>
    <recommendedName>
        <fullName evidence="2">UPF0291 protein IAA60_04605</fullName>
    </recommendedName>
</protein>
<dbReference type="SUPFAM" id="SSF158221">
    <property type="entry name" value="YnzC-like"/>
    <property type="match status" value="1"/>
</dbReference>
<accession>A0A9D1KP31</accession>
<dbReference type="GO" id="GO:0005737">
    <property type="term" value="C:cytoplasm"/>
    <property type="evidence" value="ECO:0007669"/>
    <property type="project" value="UniProtKB-SubCell"/>
</dbReference>
<evidence type="ECO:0000313" key="4">
    <source>
        <dbReference type="Proteomes" id="UP000824165"/>
    </source>
</evidence>
<dbReference type="Gene3D" id="1.10.287.540">
    <property type="entry name" value="Helix hairpin bin"/>
    <property type="match status" value="1"/>
</dbReference>
<gene>
    <name evidence="3" type="ORF">IAA60_04605</name>
</gene>
<evidence type="ECO:0000256" key="1">
    <source>
        <dbReference type="ARBA" id="ARBA00022490"/>
    </source>
</evidence>
<dbReference type="Proteomes" id="UP000824165">
    <property type="component" value="Unassembled WGS sequence"/>
</dbReference>
<dbReference type="InterPro" id="IPR009242">
    <property type="entry name" value="DUF896"/>
</dbReference>
<evidence type="ECO:0000313" key="3">
    <source>
        <dbReference type="EMBL" id="HIT85173.1"/>
    </source>
</evidence>
<dbReference type="PANTHER" id="PTHR37300">
    <property type="entry name" value="UPF0291 PROTEIN CBO2609/CLC_2481"/>
    <property type="match status" value="1"/>
</dbReference>
<evidence type="ECO:0000256" key="2">
    <source>
        <dbReference type="HAMAP-Rule" id="MF_01103"/>
    </source>
</evidence>